<dbReference type="Proteomes" id="UP000308549">
    <property type="component" value="Unassembled WGS sequence"/>
</dbReference>
<dbReference type="PROSITE" id="PS50102">
    <property type="entry name" value="RRM"/>
    <property type="match status" value="1"/>
</dbReference>
<evidence type="ECO:0000259" key="6">
    <source>
        <dbReference type="PROSITE" id="PS50102"/>
    </source>
</evidence>
<dbReference type="EMBL" id="NAJL01000041">
    <property type="protein sequence ID" value="TKA24761.1"/>
    <property type="molecule type" value="Genomic_DNA"/>
</dbReference>
<dbReference type="InterPro" id="IPR035979">
    <property type="entry name" value="RBD_domain_sf"/>
</dbReference>
<evidence type="ECO:0000256" key="5">
    <source>
        <dbReference type="SAM" id="MobiDB-lite"/>
    </source>
</evidence>
<protein>
    <recommendedName>
        <fullName evidence="6">RRM domain-containing protein</fullName>
    </recommendedName>
</protein>
<evidence type="ECO:0000256" key="1">
    <source>
        <dbReference type="ARBA" id="ARBA00004604"/>
    </source>
</evidence>
<feature type="region of interest" description="Disordered" evidence="5">
    <location>
        <begin position="331"/>
        <end position="377"/>
    </location>
</feature>
<proteinExistence type="predicted"/>
<dbReference type="PANTHER" id="PTHR46754">
    <property type="entry name" value="MKI67 FHA DOMAIN-INTERACTING NUCLEOLAR PHOSPHOPROTEIN"/>
    <property type="match status" value="1"/>
</dbReference>
<comment type="caution">
    <text evidence="7">The sequence shown here is derived from an EMBL/GenBank/DDBJ whole genome shotgun (WGS) entry which is preliminary data.</text>
</comment>
<accession>A0A4U0TRH3</accession>
<feature type="domain" description="RRM" evidence="6">
    <location>
        <begin position="149"/>
        <end position="227"/>
    </location>
</feature>
<evidence type="ECO:0000256" key="4">
    <source>
        <dbReference type="PROSITE-ProRule" id="PRU00176"/>
    </source>
</evidence>
<dbReference type="SMART" id="SM00360">
    <property type="entry name" value="RRM"/>
    <property type="match status" value="1"/>
</dbReference>
<keyword evidence="2 4" id="KW-0694">RNA-binding</keyword>
<dbReference type="Gene3D" id="3.30.70.330">
    <property type="match status" value="1"/>
</dbReference>
<dbReference type="AlphaFoldDB" id="A0A4U0TRH3"/>
<feature type="region of interest" description="Disordered" evidence="5">
    <location>
        <begin position="1"/>
        <end position="72"/>
    </location>
</feature>
<feature type="compositionally biased region" description="Basic and acidic residues" evidence="5">
    <location>
        <begin position="41"/>
        <end position="68"/>
    </location>
</feature>
<organism evidence="7 8">
    <name type="scientific">Salinomyces thailandicus</name>
    <dbReference type="NCBI Taxonomy" id="706561"/>
    <lineage>
        <taxon>Eukaryota</taxon>
        <taxon>Fungi</taxon>
        <taxon>Dikarya</taxon>
        <taxon>Ascomycota</taxon>
        <taxon>Pezizomycotina</taxon>
        <taxon>Dothideomycetes</taxon>
        <taxon>Dothideomycetidae</taxon>
        <taxon>Mycosphaerellales</taxon>
        <taxon>Teratosphaeriaceae</taxon>
        <taxon>Salinomyces</taxon>
    </lineage>
</organism>
<reference evidence="7 8" key="1">
    <citation type="submission" date="2017-03" db="EMBL/GenBank/DDBJ databases">
        <title>Genomes of endolithic fungi from Antarctica.</title>
        <authorList>
            <person name="Coleine C."/>
            <person name="Masonjones S."/>
            <person name="Stajich J.E."/>
        </authorList>
    </citation>
    <scope>NUCLEOTIDE SEQUENCE [LARGE SCALE GENOMIC DNA]</scope>
    <source>
        <strain evidence="7 8">CCFEE 6315</strain>
    </source>
</reference>
<dbReference type="SUPFAM" id="SSF54928">
    <property type="entry name" value="RNA-binding domain, RBD"/>
    <property type="match status" value="1"/>
</dbReference>
<evidence type="ECO:0000313" key="7">
    <source>
        <dbReference type="EMBL" id="TKA24761.1"/>
    </source>
</evidence>
<comment type="subcellular location">
    <subcellularLocation>
        <location evidence="1">Nucleus</location>
        <location evidence="1">Nucleolus</location>
    </subcellularLocation>
</comment>
<dbReference type="Pfam" id="PF00076">
    <property type="entry name" value="RRM_1"/>
    <property type="match status" value="1"/>
</dbReference>
<name>A0A4U0TRH3_9PEZI</name>
<sequence>MSATTITKKRKSAEGAASATKKVKTAKSAEKPAPRKSAMKTSKDKAVVAEKKKPGKAEKAVIAEKGDQDGGAEQTVAAELVEDDAEGGAELTADQTAALLAGFSSSEDEADDADEVGVAVEKLPQAPRMKNIQRKIKQATFDDPERTPGVIYIGRLPHGFYEPQLRGYFSQFGEILHQRLARNRKTGKSQHYAFIEFASKAVAEIVAKTMDKYLLFGHILQVRTVPREQVKENIFDASTRRKKPAPRNRLEGGRLKRGMERDGWERKIERESKRRQSKADALKELGYEFEMPDVKPVSEVPVKPKEIEAGPDGEDAIKEIETKQVEAVITPAPEEPSTEVTRTVESKPEGVTIMEKKVTKKRSPTDGKAKKAKKVKT</sequence>
<evidence type="ECO:0000256" key="2">
    <source>
        <dbReference type="ARBA" id="ARBA00022884"/>
    </source>
</evidence>
<dbReference type="OrthoDB" id="21467at2759"/>
<keyword evidence="8" id="KW-1185">Reference proteome</keyword>
<dbReference type="GO" id="GO:0003723">
    <property type="term" value="F:RNA binding"/>
    <property type="evidence" value="ECO:0007669"/>
    <property type="project" value="UniProtKB-UniRule"/>
</dbReference>
<dbReference type="CDD" id="cd12307">
    <property type="entry name" value="RRM_NIFK_like"/>
    <property type="match status" value="1"/>
</dbReference>
<dbReference type="InterPro" id="IPR012677">
    <property type="entry name" value="Nucleotide-bd_a/b_plait_sf"/>
</dbReference>
<keyword evidence="3" id="KW-0539">Nucleus</keyword>
<dbReference type="InterPro" id="IPR000504">
    <property type="entry name" value="RRM_dom"/>
</dbReference>
<gene>
    <name evidence="7" type="ORF">B0A50_05749</name>
</gene>
<evidence type="ECO:0000256" key="3">
    <source>
        <dbReference type="ARBA" id="ARBA00023242"/>
    </source>
</evidence>
<evidence type="ECO:0000313" key="8">
    <source>
        <dbReference type="Proteomes" id="UP000308549"/>
    </source>
</evidence>
<dbReference type="GO" id="GO:0005730">
    <property type="term" value="C:nucleolus"/>
    <property type="evidence" value="ECO:0007669"/>
    <property type="project" value="UniProtKB-SubCell"/>
</dbReference>